<evidence type="ECO:0000256" key="1">
    <source>
        <dbReference type="ARBA" id="ARBA00001974"/>
    </source>
</evidence>
<dbReference type="PRINTS" id="PR00420">
    <property type="entry name" value="RNGMNOXGNASE"/>
</dbReference>
<dbReference type="InterPro" id="IPR010971">
    <property type="entry name" value="UbiH/COQ6"/>
</dbReference>
<keyword evidence="4" id="KW-0285">Flavoprotein</keyword>
<dbReference type="InterPro" id="IPR002938">
    <property type="entry name" value="FAD-bd"/>
</dbReference>
<dbReference type="InterPro" id="IPR051205">
    <property type="entry name" value="UbiH/COQ6_monooxygenase"/>
</dbReference>
<comment type="caution">
    <text evidence="9">The sequence shown here is derived from an EMBL/GenBank/DDBJ whole genome shotgun (WGS) entry which is preliminary data.</text>
</comment>
<keyword evidence="7" id="KW-0503">Monooxygenase</keyword>
<dbReference type="InterPro" id="IPR018168">
    <property type="entry name" value="Ubi_Hdrlase_CS"/>
</dbReference>
<sequence length="429" mass="45742">MQSVASWPFYGNTRRAGLETVEMGCAAPKLRHICAMTFSHDIAIIGAGPVGGALACALAAQGKKVLLVDRAALPPMEHPDFDGRAYAIAAGSRRLLDMAGLWEALPFAPCPIEKIDVTDGKVGRPASKLQLHFDSGDVGDGAFGWIIEARSLRVAINQRLHEAPGVTLRAPAEATVSRDAHGVRITVGAEVFTAGLVVAADGRGSQLRGQAGIVVTRLNYGQSAVVCAIAHEKPHKGVALEHFLPGGPFAQLPMTGTLAHPHLSAIVFTDRHETVKRLAAMDDARFLPEVRKRLGEHLGEVTLAGRRWTYPLSAMYAARYYDTRLALIGDAAHGIHPIAGQGLNLGLLDAIALVELLAGAADCGAPELLAAYQAARRPANMLMLVATDALDRLFSTNNPLLRLARDAGLAAVERMPRLKRRFMLTAMGR</sequence>
<dbReference type="Proteomes" id="UP001156641">
    <property type="component" value="Unassembled WGS sequence"/>
</dbReference>
<dbReference type="NCBIfam" id="TIGR01988">
    <property type="entry name" value="Ubi-OHases"/>
    <property type="match status" value="1"/>
</dbReference>
<comment type="similarity">
    <text evidence="3">Belongs to the UbiH/COQ6 family.</text>
</comment>
<name>A0ABQ6A517_9PROT</name>
<accession>A0ABQ6A517</accession>
<evidence type="ECO:0000313" key="10">
    <source>
        <dbReference type="Proteomes" id="UP001156641"/>
    </source>
</evidence>
<feature type="domain" description="FAD-binding" evidence="8">
    <location>
        <begin position="41"/>
        <end position="382"/>
    </location>
</feature>
<evidence type="ECO:0000256" key="4">
    <source>
        <dbReference type="ARBA" id="ARBA00022630"/>
    </source>
</evidence>
<evidence type="ECO:0000259" key="8">
    <source>
        <dbReference type="Pfam" id="PF01494"/>
    </source>
</evidence>
<protein>
    <submittedName>
        <fullName evidence="9">2-octaprenyl-3-methyl-6-methoxy-1,4-benzoquinol hydroxylase</fullName>
    </submittedName>
</protein>
<evidence type="ECO:0000256" key="5">
    <source>
        <dbReference type="ARBA" id="ARBA00022827"/>
    </source>
</evidence>
<dbReference type="Pfam" id="PF01494">
    <property type="entry name" value="FAD_binding_3"/>
    <property type="match status" value="1"/>
</dbReference>
<comment type="pathway">
    <text evidence="2">Cofactor biosynthesis; ubiquinone biosynthesis.</text>
</comment>
<evidence type="ECO:0000256" key="2">
    <source>
        <dbReference type="ARBA" id="ARBA00004749"/>
    </source>
</evidence>
<evidence type="ECO:0000256" key="3">
    <source>
        <dbReference type="ARBA" id="ARBA00005349"/>
    </source>
</evidence>
<gene>
    <name evidence="9" type="ORF">GCM10010909_14320</name>
</gene>
<evidence type="ECO:0000313" key="9">
    <source>
        <dbReference type="EMBL" id="GLR66752.1"/>
    </source>
</evidence>
<organism evidence="9 10">
    <name type="scientific">Acidocella aquatica</name>
    <dbReference type="NCBI Taxonomy" id="1922313"/>
    <lineage>
        <taxon>Bacteria</taxon>
        <taxon>Pseudomonadati</taxon>
        <taxon>Pseudomonadota</taxon>
        <taxon>Alphaproteobacteria</taxon>
        <taxon>Acetobacterales</taxon>
        <taxon>Acidocellaceae</taxon>
        <taxon>Acidocella</taxon>
    </lineage>
</organism>
<dbReference type="PANTHER" id="PTHR43876">
    <property type="entry name" value="UBIQUINONE BIOSYNTHESIS MONOOXYGENASE COQ6, MITOCHONDRIAL"/>
    <property type="match status" value="1"/>
</dbReference>
<dbReference type="PANTHER" id="PTHR43876:SF7">
    <property type="entry name" value="UBIQUINONE BIOSYNTHESIS MONOOXYGENASE COQ6, MITOCHONDRIAL"/>
    <property type="match status" value="1"/>
</dbReference>
<comment type="cofactor">
    <cofactor evidence="1">
        <name>FAD</name>
        <dbReference type="ChEBI" id="CHEBI:57692"/>
    </cofactor>
</comment>
<reference evidence="10" key="1">
    <citation type="journal article" date="2019" name="Int. J. Syst. Evol. Microbiol.">
        <title>The Global Catalogue of Microorganisms (GCM) 10K type strain sequencing project: providing services to taxonomists for standard genome sequencing and annotation.</title>
        <authorList>
            <consortium name="The Broad Institute Genomics Platform"/>
            <consortium name="The Broad Institute Genome Sequencing Center for Infectious Disease"/>
            <person name="Wu L."/>
            <person name="Ma J."/>
        </authorList>
    </citation>
    <scope>NUCLEOTIDE SEQUENCE [LARGE SCALE GENOMIC DNA]</scope>
    <source>
        <strain evidence="10">NBRC 112502</strain>
    </source>
</reference>
<keyword evidence="6" id="KW-0560">Oxidoreductase</keyword>
<keyword evidence="5" id="KW-0274">FAD</keyword>
<dbReference type="EMBL" id="BSOS01000039">
    <property type="protein sequence ID" value="GLR66752.1"/>
    <property type="molecule type" value="Genomic_DNA"/>
</dbReference>
<dbReference type="Gene3D" id="3.50.50.60">
    <property type="entry name" value="FAD/NAD(P)-binding domain"/>
    <property type="match status" value="2"/>
</dbReference>
<proteinExistence type="inferred from homology"/>
<dbReference type="PROSITE" id="PS01304">
    <property type="entry name" value="UBIH"/>
    <property type="match status" value="1"/>
</dbReference>
<dbReference type="InterPro" id="IPR036188">
    <property type="entry name" value="FAD/NAD-bd_sf"/>
</dbReference>
<evidence type="ECO:0000256" key="6">
    <source>
        <dbReference type="ARBA" id="ARBA00023002"/>
    </source>
</evidence>
<keyword evidence="10" id="KW-1185">Reference proteome</keyword>
<dbReference type="SUPFAM" id="SSF51905">
    <property type="entry name" value="FAD/NAD(P)-binding domain"/>
    <property type="match status" value="1"/>
</dbReference>
<evidence type="ECO:0000256" key="7">
    <source>
        <dbReference type="ARBA" id="ARBA00023033"/>
    </source>
</evidence>